<dbReference type="PANTHER" id="PTHR43496">
    <property type="entry name" value="PROTEIN LPLB"/>
    <property type="match status" value="1"/>
</dbReference>
<feature type="transmembrane region" description="Helical" evidence="5">
    <location>
        <begin position="301"/>
        <end position="330"/>
    </location>
</feature>
<evidence type="ECO:0000256" key="1">
    <source>
        <dbReference type="ARBA" id="ARBA00004651"/>
    </source>
</evidence>
<dbReference type="Proteomes" id="UP000029922">
    <property type="component" value="Unassembled WGS sequence"/>
</dbReference>
<feature type="transmembrane region" description="Helical" evidence="5">
    <location>
        <begin position="24"/>
        <end position="50"/>
    </location>
</feature>
<feature type="transmembrane region" description="Helical" evidence="5">
    <location>
        <begin position="357"/>
        <end position="377"/>
    </location>
</feature>
<dbReference type="Proteomes" id="UP000255139">
    <property type="component" value="Unassembled WGS sequence"/>
</dbReference>
<dbReference type="InterPro" id="IPR000515">
    <property type="entry name" value="MetI-like"/>
</dbReference>
<keyword evidence="10" id="KW-1185">Reference proteome</keyword>
<evidence type="ECO:0000313" key="8">
    <source>
        <dbReference type="EMBL" id="TLE01675.1"/>
    </source>
</evidence>
<keyword evidence="3 5" id="KW-1133">Transmembrane helix</keyword>
<comment type="subcellular location">
    <subcellularLocation>
        <location evidence="1 5">Cell membrane</location>
        <topology evidence="1 5">Multi-pass membrane protein</topology>
    </subcellularLocation>
</comment>
<evidence type="ECO:0000256" key="3">
    <source>
        <dbReference type="ARBA" id="ARBA00022989"/>
    </source>
</evidence>
<feature type="domain" description="ABC transmembrane type-1" evidence="6">
    <location>
        <begin position="75"/>
        <end position="274"/>
    </location>
</feature>
<dbReference type="Pfam" id="PF00528">
    <property type="entry name" value="BPD_transp_1"/>
    <property type="match status" value="2"/>
</dbReference>
<evidence type="ECO:0000313" key="7">
    <source>
        <dbReference type="EMBL" id="STQ86304.1"/>
    </source>
</evidence>
<keyword evidence="4 5" id="KW-0472">Membrane</keyword>
<feature type="transmembrane region" description="Helical" evidence="5">
    <location>
        <begin position="113"/>
        <end position="134"/>
    </location>
</feature>
<dbReference type="InterPro" id="IPR035906">
    <property type="entry name" value="MetI-like_sf"/>
</dbReference>
<name>A0A099TYC0_9HELI</name>
<feature type="transmembrane region" description="Helical" evidence="5">
    <location>
        <begin position="154"/>
        <end position="177"/>
    </location>
</feature>
<dbReference type="EMBL" id="JRPD02000001">
    <property type="protein sequence ID" value="TLE01675.1"/>
    <property type="molecule type" value="Genomic_DNA"/>
</dbReference>
<keyword evidence="5" id="KW-0813">Transport</keyword>
<keyword evidence="2 5" id="KW-0812">Transmembrane</keyword>
<dbReference type="AlphaFoldDB" id="A0A099TYC0"/>
<dbReference type="GO" id="GO:0005886">
    <property type="term" value="C:plasma membrane"/>
    <property type="evidence" value="ECO:0007669"/>
    <property type="project" value="UniProtKB-SubCell"/>
</dbReference>
<feature type="transmembrane region" description="Helical" evidence="5">
    <location>
        <begin position="209"/>
        <end position="232"/>
    </location>
</feature>
<reference evidence="8 9" key="1">
    <citation type="journal article" date="2014" name="Genome Announc.">
        <title>Draft genome sequences of eight enterohepatic helicobacter species isolated from both laboratory and wild rodents.</title>
        <authorList>
            <person name="Sheh A."/>
            <person name="Shen Z."/>
            <person name="Fox J.G."/>
        </authorList>
    </citation>
    <scope>NUCLEOTIDE SEQUENCE [LARGE SCALE GENOMIC DNA]</scope>
    <source>
        <strain evidence="8 9">ST1</strain>
    </source>
</reference>
<dbReference type="PROSITE" id="PS50928">
    <property type="entry name" value="ABC_TM1"/>
    <property type="match status" value="2"/>
</dbReference>
<evidence type="ECO:0000313" key="10">
    <source>
        <dbReference type="Proteomes" id="UP000255139"/>
    </source>
</evidence>
<evidence type="ECO:0000256" key="4">
    <source>
        <dbReference type="ARBA" id="ARBA00023136"/>
    </source>
</evidence>
<protein>
    <submittedName>
        <fullName evidence="8">ABC transporter permease subunit</fullName>
    </submittedName>
    <submittedName>
        <fullName evidence="7">Molybdenum transport system permease protein ModB (TC 3.A.1.8.1)</fullName>
    </submittedName>
</protein>
<evidence type="ECO:0000259" key="6">
    <source>
        <dbReference type="PROSITE" id="PS50928"/>
    </source>
</evidence>
<dbReference type="GO" id="GO:0055085">
    <property type="term" value="P:transmembrane transport"/>
    <property type="evidence" value="ECO:0007669"/>
    <property type="project" value="InterPro"/>
</dbReference>
<comment type="similarity">
    <text evidence="5">Belongs to the binding-protein-dependent transport system permease family.</text>
</comment>
<sequence>MIVLNNPLLNFGLQFLQRINLHSFLFCICLIVLGIFLVIPLGFLFAMAFLDTNNNFIGLQNFKLYLDDSLLLVSLKNTFVVSLTSTFFGVSFALICAYAILRTNLRGKKVFHHISMLPLFVPNLTYGLGLAFLFGKKGIITSFLGLDDFSIYGFTGIVIAQSIYIFPQSFLIIHLGLQSADYRLYEQAKIIGISPLKSFLYITLPNIKFSLLSAVLVSFILCFTDFGTPIIIGGGYSVLSIEIYKQIIGVQNLSMGATISIILFIPSLIIFWILKKAEKQTHVLSAKATKYQIDSHTLRDVIFGILASIPTFVILTIMFSVLLASLITLYPHDLSLTLAHFQIESSIDGLYTLKNSLIISLLTAVSGAIFVFIFGYLNKMNKSPILQNIANFLIIAPAALPGLVVGIAYILFFNKPDFQLDKDLYLSNIFYSLYGTFWIIVICNIIHFFSIPSLSVKNALAKIDNELEAVCESMGISKWGMLKRIYIPLCLPAILENFIYFFLNSMISISAIVFIYSTTNKMAAITIIHLDEKGYIEEAAALAILIMCINFIMKFLYEIVKSFIIKKILKETK</sequence>
<dbReference type="OrthoDB" id="7056428at2"/>
<dbReference type="STRING" id="216.LS73_08925"/>
<dbReference type="EMBL" id="UGJE01000002">
    <property type="protein sequence ID" value="STQ86304.1"/>
    <property type="molecule type" value="Genomic_DNA"/>
</dbReference>
<evidence type="ECO:0000313" key="9">
    <source>
        <dbReference type="Proteomes" id="UP000029922"/>
    </source>
</evidence>
<accession>A0A099TYC0</accession>
<feature type="domain" description="ABC transmembrane type-1" evidence="6">
    <location>
        <begin position="353"/>
        <end position="557"/>
    </location>
</feature>
<proteinExistence type="inferred from homology"/>
<feature type="transmembrane region" description="Helical" evidence="5">
    <location>
        <begin position="79"/>
        <end position="101"/>
    </location>
</feature>
<dbReference type="RefSeq" id="WP_034559245.1">
    <property type="nucleotide sequence ID" value="NZ_FZML01000010.1"/>
</dbReference>
<dbReference type="Gene3D" id="1.10.3720.10">
    <property type="entry name" value="MetI-like"/>
    <property type="match status" value="2"/>
</dbReference>
<feature type="transmembrane region" description="Helical" evidence="5">
    <location>
        <begin position="389"/>
        <end position="412"/>
    </location>
</feature>
<feature type="transmembrane region" description="Helical" evidence="5">
    <location>
        <begin position="252"/>
        <end position="274"/>
    </location>
</feature>
<evidence type="ECO:0000256" key="2">
    <source>
        <dbReference type="ARBA" id="ARBA00022692"/>
    </source>
</evidence>
<feature type="transmembrane region" description="Helical" evidence="5">
    <location>
        <begin position="498"/>
        <end position="519"/>
    </location>
</feature>
<organism evidence="7 10">
    <name type="scientific">Helicobacter muridarum</name>
    <dbReference type="NCBI Taxonomy" id="216"/>
    <lineage>
        <taxon>Bacteria</taxon>
        <taxon>Pseudomonadati</taxon>
        <taxon>Campylobacterota</taxon>
        <taxon>Epsilonproteobacteria</taxon>
        <taxon>Campylobacterales</taxon>
        <taxon>Helicobacteraceae</taxon>
        <taxon>Helicobacter</taxon>
    </lineage>
</organism>
<feature type="transmembrane region" description="Helical" evidence="5">
    <location>
        <begin position="424"/>
        <end position="449"/>
    </location>
</feature>
<evidence type="ECO:0000256" key="5">
    <source>
        <dbReference type="RuleBase" id="RU363032"/>
    </source>
</evidence>
<dbReference type="CDD" id="cd06261">
    <property type="entry name" value="TM_PBP2"/>
    <property type="match status" value="2"/>
</dbReference>
<dbReference type="PANTHER" id="PTHR43496:SF1">
    <property type="entry name" value="POLYGALACTURONAN_RHAMNOGALACTURONAN TRANSPORT SYSTEM PERMEASE PROTEIN YTEP"/>
    <property type="match status" value="1"/>
</dbReference>
<feature type="transmembrane region" description="Helical" evidence="5">
    <location>
        <begin position="539"/>
        <end position="557"/>
    </location>
</feature>
<reference evidence="7 10" key="2">
    <citation type="submission" date="2018-06" db="EMBL/GenBank/DDBJ databases">
        <authorList>
            <consortium name="Pathogen Informatics"/>
            <person name="Doyle S."/>
        </authorList>
    </citation>
    <scope>NUCLEOTIDE SEQUENCE [LARGE SCALE GENOMIC DNA]</scope>
    <source>
        <strain evidence="7 10">NCTC12714</strain>
    </source>
</reference>
<dbReference type="SUPFAM" id="SSF161098">
    <property type="entry name" value="MetI-like"/>
    <property type="match status" value="2"/>
</dbReference>
<gene>
    <name evidence="7" type="primary">ycjO</name>
    <name evidence="8" type="ORF">LS73_000635</name>
    <name evidence="7" type="ORF">NCTC12714_01109</name>
</gene>